<comment type="caution">
    <text evidence="1">The sequence shown here is derived from an EMBL/GenBank/DDBJ whole genome shotgun (WGS) entry which is preliminary data.</text>
</comment>
<protein>
    <submittedName>
        <fullName evidence="1">Fis family transcriptional regulator</fullName>
    </submittedName>
</protein>
<accession>A0A9X1Z928</accession>
<keyword evidence="2" id="KW-1185">Reference proteome</keyword>
<evidence type="ECO:0000313" key="2">
    <source>
        <dbReference type="Proteomes" id="UP001139408"/>
    </source>
</evidence>
<name>A0A9X1Z928_9GAMM</name>
<dbReference type="RefSeq" id="WP_188923759.1">
    <property type="nucleotide sequence ID" value="NZ_BMQI01000003.1"/>
</dbReference>
<evidence type="ECO:0000313" key="1">
    <source>
        <dbReference type="EMBL" id="MCL1104120.1"/>
    </source>
</evidence>
<reference evidence="1" key="1">
    <citation type="submission" date="2022-01" db="EMBL/GenBank/DDBJ databases">
        <title>Whole genome-based taxonomy of the Shewanellaceae.</title>
        <authorList>
            <person name="Martin-Rodriguez A.J."/>
        </authorList>
    </citation>
    <scope>NUCLEOTIDE SEQUENCE</scope>
    <source>
        <strain evidence="1">DSM 23803</strain>
    </source>
</reference>
<gene>
    <name evidence="1" type="ORF">L2749_02410</name>
</gene>
<dbReference type="Proteomes" id="UP001139408">
    <property type="component" value="Unassembled WGS sequence"/>
</dbReference>
<organism evidence="1 2">
    <name type="scientific">Shewanella algicola</name>
    <dbReference type="NCBI Taxonomy" id="640633"/>
    <lineage>
        <taxon>Bacteria</taxon>
        <taxon>Pseudomonadati</taxon>
        <taxon>Pseudomonadota</taxon>
        <taxon>Gammaproteobacteria</taxon>
        <taxon>Alteromonadales</taxon>
        <taxon>Shewanellaceae</taxon>
        <taxon>Shewanella</taxon>
    </lineage>
</organism>
<dbReference type="EMBL" id="JAKILJ010000003">
    <property type="protein sequence ID" value="MCL1104120.1"/>
    <property type="molecule type" value="Genomic_DNA"/>
</dbReference>
<sequence length="122" mass="14105">MRKSDKKIDNQLRLALTDVCDHALECYPGFEWITHTVDYDSFPKSLRIVCVFDAEQQLRHFNHQGHKTALLAHIKRNLADVGIVLNNIDKQVSFDTETACQQQHNGNWALRLNAAIINHKFH</sequence>
<proteinExistence type="predicted"/>
<dbReference type="AlphaFoldDB" id="A0A9X1Z928"/>